<proteinExistence type="predicted"/>
<protein>
    <recommendedName>
        <fullName evidence="2">PH domain-containing protein</fullName>
    </recommendedName>
</protein>
<dbReference type="PANTHER" id="PTHR31534:SF3">
    <property type="entry name" value="HPC2-RELATED DOMAIN-CONTAINING PROTEIN"/>
    <property type="match status" value="1"/>
</dbReference>
<dbReference type="InterPro" id="IPR011993">
    <property type="entry name" value="PH-like_dom_sf"/>
</dbReference>
<dbReference type="Gene3D" id="2.30.29.30">
    <property type="entry name" value="Pleckstrin-homology domain (PH domain)/Phosphotyrosine-binding domain (PTB)"/>
    <property type="match status" value="1"/>
</dbReference>
<dbReference type="PANTHER" id="PTHR31534">
    <property type="entry name" value="ATAXIN 7, ISOFORM A"/>
    <property type="match status" value="1"/>
</dbReference>
<comment type="caution">
    <text evidence="3">The sequence shown here is derived from an EMBL/GenBank/DDBJ whole genome shotgun (WGS) entry which is preliminary data.</text>
</comment>
<name>A0ABQ9Y688_9EUKA</name>
<evidence type="ECO:0000259" key="2">
    <source>
        <dbReference type="PROSITE" id="PS50003"/>
    </source>
</evidence>
<feature type="region of interest" description="Disordered" evidence="1">
    <location>
        <begin position="172"/>
        <end position="203"/>
    </location>
</feature>
<accession>A0ABQ9Y688</accession>
<feature type="domain" description="PH" evidence="2">
    <location>
        <begin position="205"/>
        <end position="317"/>
    </location>
</feature>
<dbReference type="InterPro" id="IPR053109">
    <property type="entry name" value="Ser/Thr-Kinase-Related"/>
</dbReference>
<feature type="compositionally biased region" description="Basic and acidic residues" evidence="1">
    <location>
        <begin position="172"/>
        <end position="202"/>
    </location>
</feature>
<keyword evidence="4" id="KW-1185">Reference proteome</keyword>
<dbReference type="SUPFAM" id="SSF50729">
    <property type="entry name" value="PH domain-like"/>
    <property type="match status" value="1"/>
</dbReference>
<evidence type="ECO:0000313" key="4">
    <source>
        <dbReference type="Proteomes" id="UP001281761"/>
    </source>
</evidence>
<dbReference type="CDD" id="cd00821">
    <property type="entry name" value="PH"/>
    <property type="match status" value="1"/>
</dbReference>
<dbReference type="PROSITE" id="PS50003">
    <property type="entry name" value="PH_DOMAIN"/>
    <property type="match status" value="1"/>
</dbReference>
<reference evidence="3 4" key="1">
    <citation type="journal article" date="2022" name="bioRxiv">
        <title>Genomics of Preaxostyla Flagellates Illuminates Evolutionary Transitions and the Path Towards Mitochondrial Loss.</title>
        <authorList>
            <person name="Novak L.V.F."/>
            <person name="Treitli S.C."/>
            <person name="Pyrih J."/>
            <person name="Halakuc P."/>
            <person name="Pipaliya S.V."/>
            <person name="Vacek V."/>
            <person name="Brzon O."/>
            <person name="Soukal P."/>
            <person name="Eme L."/>
            <person name="Dacks J.B."/>
            <person name="Karnkowska A."/>
            <person name="Elias M."/>
            <person name="Hampl V."/>
        </authorList>
    </citation>
    <scope>NUCLEOTIDE SEQUENCE [LARGE SCALE GENOMIC DNA]</scope>
    <source>
        <strain evidence="3">NAU3</strain>
        <tissue evidence="3">Gut</tissue>
    </source>
</reference>
<gene>
    <name evidence="3" type="ORF">BLNAU_5768</name>
</gene>
<dbReference type="InterPro" id="IPR001849">
    <property type="entry name" value="PH_domain"/>
</dbReference>
<feature type="compositionally biased region" description="Basic and acidic residues" evidence="1">
    <location>
        <begin position="75"/>
        <end position="119"/>
    </location>
</feature>
<dbReference type="EMBL" id="JARBJD010000031">
    <property type="protein sequence ID" value="KAK2959210.1"/>
    <property type="molecule type" value="Genomic_DNA"/>
</dbReference>
<dbReference type="Proteomes" id="UP001281761">
    <property type="component" value="Unassembled WGS sequence"/>
</dbReference>
<evidence type="ECO:0000256" key="1">
    <source>
        <dbReference type="SAM" id="MobiDB-lite"/>
    </source>
</evidence>
<organism evidence="3 4">
    <name type="scientific">Blattamonas nauphoetae</name>
    <dbReference type="NCBI Taxonomy" id="2049346"/>
    <lineage>
        <taxon>Eukaryota</taxon>
        <taxon>Metamonada</taxon>
        <taxon>Preaxostyla</taxon>
        <taxon>Oxymonadida</taxon>
        <taxon>Blattamonas</taxon>
    </lineage>
</organism>
<feature type="region of interest" description="Disordered" evidence="1">
    <location>
        <begin position="75"/>
        <end position="125"/>
    </location>
</feature>
<sequence>MDVEGGLTALVEVAQEVMGPQFKTTFDTITSEPFLKSSERDELIEQLRDANFFIAFETDDRNGKWICNECAKKAREEREELEREKQWEKEREERERKEQEREERKREKEEREEREREEREREEEEREEREREEQEREEREREEREREEEEREEREREEREREEEEREEREREEQEREEREREEQEREEQEREEREREEREQNSRLIPLTGPLRIISSSFFETGSTRIFELTNEVLVGEPIDNDDDACFCSFLFSRSQKKPVTIPVSDIVSVRSVPQSESKQTSVFEMVTKDHGKMRIDAFNPRQRDEWLKSITYVTTITPRV</sequence>
<evidence type="ECO:0000313" key="3">
    <source>
        <dbReference type="EMBL" id="KAK2959210.1"/>
    </source>
</evidence>